<evidence type="ECO:0000313" key="3">
    <source>
        <dbReference type="Proteomes" id="UP000703661"/>
    </source>
</evidence>
<accession>A0A9P6T1E6</accession>
<gene>
    <name evidence="2" type="ORF">BGZ80_007910</name>
</gene>
<evidence type="ECO:0000313" key="2">
    <source>
        <dbReference type="EMBL" id="KAG0017788.1"/>
    </source>
</evidence>
<keyword evidence="3" id="KW-1185">Reference proteome</keyword>
<feature type="compositionally biased region" description="Basic residues" evidence="1">
    <location>
        <begin position="87"/>
        <end position="96"/>
    </location>
</feature>
<reference evidence="2" key="1">
    <citation type="journal article" date="2020" name="Fungal Divers.">
        <title>Resolving the Mortierellaceae phylogeny through synthesis of multi-gene phylogenetics and phylogenomics.</title>
        <authorList>
            <person name="Vandepol N."/>
            <person name="Liber J."/>
            <person name="Desiro A."/>
            <person name="Na H."/>
            <person name="Kennedy M."/>
            <person name="Barry K."/>
            <person name="Grigoriev I.V."/>
            <person name="Miller A.N."/>
            <person name="O'Donnell K."/>
            <person name="Stajich J.E."/>
            <person name="Bonito G."/>
        </authorList>
    </citation>
    <scope>NUCLEOTIDE SEQUENCE</scope>
    <source>
        <strain evidence="2">NRRL 2769</strain>
    </source>
</reference>
<protein>
    <submittedName>
        <fullName evidence="2">Uncharacterized protein</fullName>
    </submittedName>
</protein>
<proteinExistence type="predicted"/>
<sequence length="147" mass="16010">MNPSIIQLTQSIFSDIASLQAIVSTLRTALDKSVQEVDLLRKQNEELKKQIYGTIADDDDDDWSTAKSSESSSTSKSARGDADSKSKGKGKGKGKTIQRSNQSNLHIKIIAVDGSKYAAKISHEALQKYPEMVIQAMAPSITLRSPQ</sequence>
<feature type="non-terminal residue" evidence="2">
    <location>
        <position position="147"/>
    </location>
</feature>
<dbReference type="EMBL" id="JAAAID010000415">
    <property type="protein sequence ID" value="KAG0017788.1"/>
    <property type="molecule type" value="Genomic_DNA"/>
</dbReference>
<comment type="caution">
    <text evidence="2">The sequence shown here is derived from an EMBL/GenBank/DDBJ whole genome shotgun (WGS) entry which is preliminary data.</text>
</comment>
<dbReference type="AlphaFoldDB" id="A0A9P6T1E6"/>
<name>A0A9P6T1E6_9FUNG</name>
<dbReference type="Proteomes" id="UP000703661">
    <property type="component" value="Unassembled WGS sequence"/>
</dbReference>
<feature type="compositionally biased region" description="Low complexity" evidence="1">
    <location>
        <begin position="65"/>
        <end position="77"/>
    </location>
</feature>
<feature type="region of interest" description="Disordered" evidence="1">
    <location>
        <begin position="52"/>
        <end position="101"/>
    </location>
</feature>
<evidence type="ECO:0000256" key="1">
    <source>
        <dbReference type="SAM" id="MobiDB-lite"/>
    </source>
</evidence>
<organism evidence="2 3">
    <name type="scientific">Entomortierella chlamydospora</name>
    <dbReference type="NCBI Taxonomy" id="101097"/>
    <lineage>
        <taxon>Eukaryota</taxon>
        <taxon>Fungi</taxon>
        <taxon>Fungi incertae sedis</taxon>
        <taxon>Mucoromycota</taxon>
        <taxon>Mortierellomycotina</taxon>
        <taxon>Mortierellomycetes</taxon>
        <taxon>Mortierellales</taxon>
        <taxon>Mortierellaceae</taxon>
        <taxon>Entomortierella</taxon>
    </lineage>
</organism>